<evidence type="ECO:0000313" key="3">
    <source>
        <dbReference type="Proteomes" id="UP000466966"/>
    </source>
</evidence>
<dbReference type="EMBL" id="WTYV01000004">
    <property type="protein sequence ID" value="MXO72185.1"/>
    <property type="molecule type" value="Genomic_DNA"/>
</dbReference>
<protein>
    <submittedName>
        <fullName evidence="2">Copper chaperone PCu(A)C</fullName>
    </submittedName>
</protein>
<proteinExistence type="predicted"/>
<organism evidence="2 3">
    <name type="scientific">Alteraurantiacibacter buctensis</name>
    <dbReference type="NCBI Taxonomy" id="1503981"/>
    <lineage>
        <taxon>Bacteria</taxon>
        <taxon>Pseudomonadati</taxon>
        <taxon>Pseudomonadota</taxon>
        <taxon>Alphaproteobacteria</taxon>
        <taxon>Sphingomonadales</taxon>
        <taxon>Erythrobacteraceae</taxon>
        <taxon>Alteraurantiacibacter</taxon>
    </lineage>
</organism>
<dbReference type="SUPFAM" id="SSF110087">
    <property type="entry name" value="DR1885-like metal-binding protein"/>
    <property type="match status" value="1"/>
</dbReference>
<reference evidence="2 3" key="1">
    <citation type="submission" date="2019-12" db="EMBL/GenBank/DDBJ databases">
        <title>Genomic-based taxomic classification of the family Erythrobacteraceae.</title>
        <authorList>
            <person name="Xu L."/>
        </authorList>
    </citation>
    <scope>NUCLEOTIDE SEQUENCE [LARGE SCALE GENOMIC DNA]</scope>
    <source>
        <strain evidence="2 3">M0322</strain>
    </source>
</reference>
<dbReference type="Proteomes" id="UP000466966">
    <property type="component" value="Unassembled WGS sequence"/>
</dbReference>
<keyword evidence="3" id="KW-1185">Reference proteome</keyword>
<sequence length="161" mass="16618">MAKTTWVGALAPAALLLVTAGCSSEPEAPVETAPEAPEGISVADGRMNLPAVSGNPAAVYFTITNDGAEMQMIRSVHVEGAESAMLHETSEWSGQVDMQELTQVAVEAGETLAFAPGGKHVMAMNVDPALQPGGEVEVTLTFVRGDKVSFPARVLAPGDEG</sequence>
<evidence type="ECO:0000313" key="2">
    <source>
        <dbReference type="EMBL" id="MXO72185.1"/>
    </source>
</evidence>
<dbReference type="PROSITE" id="PS51257">
    <property type="entry name" value="PROKAR_LIPOPROTEIN"/>
    <property type="match status" value="1"/>
</dbReference>
<dbReference type="AlphaFoldDB" id="A0A844YV17"/>
<comment type="caution">
    <text evidence="2">The sequence shown here is derived from an EMBL/GenBank/DDBJ whole genome shotgun (WGS) entry which is preliminary data.</text>
</comment>
<dbReference type="PANTHER" id="PTHR36302:SF1">
    <property type="entry name" value="COPPER CHAPERONE PCU(A)C"/>
    <property type="match status" value="1"/>
</dbReference>
<dbReference type="PANTHER" id="PTHR36302">
    <property type="entry name" value="BLR7088 PROTEIN"/>
    <property type="match status" value="1"/>
</dbReference>
<evidence type="ECO:0000256" key="1">
    <source>
        <dbReference type="SAM" id="SignalP"/>
    </source>
</evidence>
<feature type="signal peptide" evidence="1">
    <location>
        <begin position="1"/>
        <end position="24"/>
    </location>
</feature>
<name>A0A844YV17_9SPHN</name>
<dbReference type="RefSeq" id="WP_160772112.1">
    <property type="nucleotide sequence ID" value="NZ_WTYV01000004.1"/>
</dbReference>
<feature type="chain" id="PRO_5032282906" evidence="1">
    <location>
        <begin position="25"/>
        <end position="161"/>
    </location>
</feature>
<dbReference type="InterPro" id="IPR007410">
    <property type="entry name" value="LpqE-like"/>
</dbReference>
<accession>A0A844YV17</accession>
<keyword evidence="1" id="KW-0732">Signal</keyword>
<dbReference type="OrthoDB" id="9796962at2"/>
<dbReference type="InterPro" id="IPR036182">
    <property type="entry name" value="PCuAC_sf"/>
</dbReference>
<dbReference type="Gene3D" id="2.60.40.1890">
    <property type="entry name" value="PCu(A)C copper chaperone"/>
    <property type="match status" value="1"/>
</dbReference>
<gene>
    <name evidence="2" type="ORF">GRI99_11165</name>
</gene>
<dbReference type="InterPro" id="IPR058248">
    <property type="entry name" value="Lxx211020-like"/>
</dbReference>
<dbReference type="Pfam" id="PF04314">
    <property type="entry name" value="PCuAC"/>
    <property type="match status" value="1"/>
</dbReference>